<name>A0AAD4SJ11_9MAGN</name>
<comment type="caution">
    <text evidence="3">The sequence shown here is derived from an EMBL/GenBank/DDBJ whole genome shotgun (WGS) entry which is preliminary data.</text>
</comment>
<keyword evidence="4" id="KW-1185">Reference proteome</keyword>
<dbReference type="NCBIfam" id="TIGR00756">
    <property type="entry name" value="PPR"/>
    <property type="match status" value="5"/>
</dbReference>
<dbReference type="FunFam" id="1.25.40.10:FF:000184">
    <property type="entry name" value="Pentatricopeptide repeat-containing protein, chloroplastic"/>
    <property type="match status" value="1"/>
</dbReference>
<organism evidence="3 4">
    <name type="scientific">Papaver atlanticum</name>
    <dbReference type="NCBI Taxonomy" id="357466"/>
    <lineage>
        <taxon>Eukaryota</taxon>
        <taxon>Viridiplantae</taxon>
        <taxon>Streptophyta</taxon>
        <taxon>Embryophyta</taxon>
        <taxon>Tracheophyta</taxon>
        <taxon>Spermatophyta</taxon>
        <taxon>Magnoliopsida</taxon>
        <taxon>Ranunculales</taxon>
        <taxon>Papaveraceae</taxon>
        <taxon>Papaveroideae</taxon>
        <taxon>Papaver</taxon>
    </lineage>
</organism>
<evidence type="ECO:0000256" key="1">
    <source>
        <dbReference type="ARBA" id="ARBA00022737"/>
    </source>
</evidence>
<dbReference type="GO" id="GO:0009451">
    <property type="term" value="P:RNA modification"/>
    <property type="evidence" value="ECO:0007669"/>
    <property type="project" value="InterPro"/>
</dbReference>
<feature type="repeat" description="PPR" evidence="2">
    <location>
        <begin position="313"/>
        <end position="347"/>
    </location>
</feature>
<feature type="repeat" description="PPR" evidence="2">
    <location>
        <begin position="216"/>
        <end position="246"/>
    </location>
</feature>
<dbReference type="EMBL" id="JAJJMB010010543">
    <property type="protein sequence ID" value="KAI3908030.1"/>
    <property type="molecule type" value="Genomic_DNA"/>
</dbReference>
<feature type="repeat" description="PPR" evidence="2">
    <location>
        <begin position="150"/>
        <end position="180"/>
    </location>
</feature>
<evidence type="ECO:0008006" key="5">
    <source>
        <dbReference type="Google" id="ProtNLM"/>
    </source>
</evidence>
<evidence type="ECO:0000313" key="4">
    <source>
        <dbReference type="Proteomes" id="UP001202328"/>
    </source>
</evidence>
<gene>
    <name evidence="3" type="ORF">MKW98_003675</name>
</gene>
<dbReference type="AlphaFoldDB" id="A0AAD4SJ11"/>
<dbReference type="InterPro" id="IPR011990">
    <property type="entry name" value="TPR-like_helical_dom_sf"/>
</dbReference>
<feature type="repeat" description="PPR" evidence="2">
    <location>
        <begin position="181"/>
        <end position="215"/>
    </location>
</feature>
<reference evidence="3" key="1">
    <citation type="submission" date="2022-04" db="EMBL/GenBank/DDBJ databases">
        <title>A functionally conserved STORR gene fusion in Papaver species that diverged 16.8 million years ago.</title>
        <authorList>
            <person name="Catania T."/>
        </authorList>
    </citation>
    <scope>NUCLEOTIDE SEQUENCE</scope>
    <source>
        <strain evidence="3">S-188037</strain>
    </source>
</reference>
<dbReference type="GO" id="GO:0003723">
    <property type="term" value="F:RNA binding"/>
    <property type="evidence" value="ECO:0007669"/>
    <property type="project" value="InterPro"/>
</dbReference>
<dbReference type="Pfam" id="PF01535">
    <property type="entry name" value="PPR"/>
    <property type="match status" value="7"/>
</dbReference>
<keyword evidence="1" id="KW-0677">Repeat</keyword>
<sequence length="506" mass="56299">MAMLNYCFCHSSPSLPSHRKQWNKMIKHNVVDGNPNQAIFVYKQMLESGCNGDNFTYPILLKAATHLSSPISILTVHGQAIKTGFSDHVFVETSLLNSYASVGDIESAQKVFDKMSGRDIIAWNSMLDAYVSKGMMEGAIKHFHLMPVKDAVSFNIMISGFAKSGTIESAREIFDEIPVRDVVSWNSMMLGYSKAGDMDKARKVFDSMVERTLVSWNTMITGYLDNELYFDAINLFMEMKEEGFEPNHITLSVVLSACARLGSVEKGQEVHIFALFNGLAYNVHVVTALIDMYAKSGSIDGALEVFCKSQVKDVTSWNAMISGLALHGKSHAALKLFSDFQNRNMKADDITFIGLLTACSHSGLVNEGHRLFESMEKDFRISPKSEHYGCMVDLLGRAGYLDSAYQLIKAMPFEPGPTVYGALLGACLVHRNLEVGNIVAEHMTKRVDRLSDGEYMMLANLYASCGKFEEADRWRRGMNNARIVKTAGYSMILVKGKMIKFLAGDR</sequence>
<dbReference type="InterPro" id="IPR002885">
    <property type="entry name" value="PPR_rpt"/>
</dbReference>
<evidence type="ECO:0000256" key="2">
    <source>
        <dbReference type="PROSITE-ProRule" id="PRU00708"/>
    </source>
</evidence>
<proteinExistence type="predicted"/>
<evidence type="ECO:0000313" key="3">
    <source>
        <dbReference type="EMBL" id="KAI3908030.1"/>
    </source>
</evidence>
<accession>A0AAD4SJ11</accession>
<dbReference type="InterPro" id="IPR046848">
    <property type="entry name" value="E_motif"/>
</dbReference>
<dbReference type="Pfam" id="PF13041">
    <property type="entry name" value="PPR_2"/>
    <property type="match status" value="2"/>
</dbReference>
<dbReference type="PANTHER" id="PTHR47926">
    <property type="entry name" value="PENTATRICOPEPTIDE REPEAT-CONTAINING PROTEIN"/>
    <property type="match status" value="1"/>
</dbReference>
<dbReference type="Pfam" id="PF20431">
    <property type="entry name" value="E_motif"/>
    <property type="match status" value="1"/>
</dbReference>
<dbReference type="Proteomes" id="UP001202328">
    <property type="component" value="Unassembled WGS sequence"/>
</dbReference>
<feature type="repeat" description="PPR" evidence="2">
    <location>
        <begin position="119"/>
        <end position="149"/>
    </location>
</feature>
<dbReference type="InterPro" id="IPR046960">
    <property type="entry name" value="PPR_At4g14850-like_plant"/>
</dbReference>
<dbReference type="PROSITE" id="PS51375">
    <property type="entry name" value="PPR"/>
    <property type="match status" value="5"/>
</dbReference>
<dbReference type="SUPFAM" id="SSF48452">
    <property type="entry name" value="TPR-like"/>
    <property type="match status" value="1"/>
</dbReference>
<dbReference type="Gene3D" id="1.25.40.10">
    <property type="entry name" value="Tetratricopeptide repeat domain"/>
    <property type="match status" value="4"/>
</dbReference>
<protein>
    <recommendedName>
        <fullName evidence="5">Pentatricopeptide repeat-containing protein</fullName>
    </recommendedName>
</protein>